<dbReference type="PANTHER" id="PTHR30614:SF20">
    <property type="entry name" value="GLUTAMINE TRANSPORT SYSTEM PERMEASE PROTEIN GLNP"/>
    <property type="match status" value="1"/>
</dbReference>
<protein>
    <submittedName>
        <fullName evidence="12">ABC Amino Acid Transporter Permease</fullName>
    </submittedName>
</protein>
<feature type="transmembrane region" description="Helical" evidence="10">
    <location>
        <begin position="51"/>
        <end position="76"/>
    </location>
</feature>
<dbReference type="AlphaFoldDB" id="A0A1A9HVE3"/>
<evidence type="ECO:0000259" key="11">
    <source>
        <dbReference type="PROSITE" id="PS50928"/>
    </source>
</evidence>
<evidence type="ECO:0000256" key="3">
    <source>
        <dbReference type="ARBA" id="ARBA00010072"/>
    </source>
</evidence>
<keyword evidence="7" id="KW-0029">Amino-acid transport</keyword>
<dbReference type="GO" id="GO:0006865">
    <property type="term" value="P:amino acid transport"/>
    <property type="evidence" value="ECO:0007669"/>
    <property type="project" value="UniProtKB-KW"/>
</dbReference>
<name>A0A1A9HVE3_9CHLA</name>
<feature type="domain" description="ABC transmembrane type-1" evidence="11">
    <location>
        <begin position="15"/>
        <end position="206"/>
    </location>
</feature>
<dbReference type="OrthoDB" id="9805999at2"/>
<dbReference type="InterPro" id="IPR043429">
    <property type="entry name" value="ArtM/GltK/GlnP/TcyL/YhdX-like"/>
</dbReference>
<dbReference type="InterPro" id="IPR000515">
    <property type="entry name" value="MetI-like"/>
</dbReference>
<evidence type="ECO:0000256" key="9">
    <source>
        <dbReference type="ARBA" id="ARBA00023136"/>
    </source>
</evidence>
<evidence type="ECO:0000256" key="6">
    <source>
        <dbReference type="ARBA" id="ARBA00022692"/>
    </source>
</evidence>
<proteinExistence type="inferred from homology"/>
<dbReference type="PATRIC" id="fig|1806891.3.peg.782"/>
<evidence type="ECO:0000256" key="7">
    <source>
        <dbReference type="ARBA" id="ARBA00022970"/>
    </source>
</evidence>
<keyword evidence="6 10" id="KW-0812">Transmembrane</keyword>
<dbReference type="KEGG" id="csaz:Cs308_0789"/>
<dbReference type="CDD" id="cd06261">
    <property type="entry name" value="TM_PBP2"/>
    <property type="match status" value="1"/>
</dbReference>
<evidence type="ECO:0000313" key="12">
    <source>
        <dbReference type="EMBL" id="ANH78959.1"/>
    </source>
</evidence>
<keyword evidence="8 10" id="KW-1133">Transmembrane helix</keyword>
<keyword evidence="13" id="KW-1185">Reference proteome</keyword>
<keyword evidence="5" id="KW-1003">Cell membrane</keyword>
<dbReference type="Pfam" id="PF00528">
    <property type="entry name" value="BPD_transp_1"/>
    <property type="match status" value="1"/>
</dbReference>
<comment type="similarity">
    <text evidence="3">Belongs to the binding-protein-dependent transport system permease family. HisMQ subfamily.</text>
</comment>
<dbReference type="Gene3D" id="1.10.3720.10">
    <property type="entry name" value="MetI-like"/>
    <property type="match status" value="1"/>
</dbReference>
<evidence type="ECO:0000256" key="10">
    <source>
        <dbReference type="RuleBase" id="RU363032"/>
    </source>
</evidence>
<dbReference type="PANTHER" id="PTHR30614">
    <property type="entry name" value="MEMBRANE COMPONENT OF AMINO ACID ABC TRANSPORTER"/>
    <property type="match status" value="1"/>
</dbReference>
<evidence type="ECO:0000313" key="13">
    <source>
        <dbReference type="Proteomes" id="UP000078162"/>
    </source>
</evidence>
<organism evidence="12 13">
    <name type="scientific">Candidatus Chlamydia sanziniae</name>
    <dbReference type="NCBI Taxonomy" id="1806891"/>
    <lineage>
        <taxon>Bacteria</taxon>
        <taxon>Pseudomonadati</taxon>
        <taxon>Chlamydiota</taxon>
        <taxon>Chlamydiia</taxon>
        <taxon>Chlamydiales</taxon>
        <taxon>Chlamydiaceae</taxon>
        <taxon>Chlamydia/Chlamydophila group</taxon>
        <taxon>Chlamydia</taxon>
    </lineage>
</organism>
<dbReference type="GO" id="GO:0043190">
    <property type="term" value="C:ATP-binding cassette (ABC) transporter complex"/>
    <property type="evidence" value="ECO:0007669"/>
    <property type="project" value="InterPro"/>
</dbReference>
<reference evidence="13" key="1">
    <citation type="submission" date="2016-03" db="EMBL/GenBank/DDBJ databases">
        <title>Culture-independent genomics supports pathogen discovery for uncultivable bacteria within the genus Chlamydia.</title>
        <authorList>
            <person name="Taylor-Brown A."/>
            <person name="Bachmann N.L."/>
            <person name="Borel N."/>
            <person name="Polkinghorne A."/>
        </authorList>
    </citation>
    <scope>NUCLEOTIDE SEQUENCE [LARGE SCALE GENOMIC DNA]</scope>
    <source>
        <strain evidence="13">2742-308</strain>
    </source>
</reference>
<gene>
    <name evidence="12" type="ORF">Cs308_0789</name>
</gene>
<dbReference type="SUPFAM" id="SSF161098">
    <property type="entry name" value="MetI-like"/>
    <property type="match status" value="1"/>
</dbReference>
<keyword evidence="9 10" id="KW-0472">Membrane</keyword>
<dbReference type="NCBIfam" id="TIGR01726">
    <property type="entry name" value="HEQRo_perm_3TM"/>
    <property type="match status" value="1"/>
</dbReference>
<feature type="transmembrane region" description="Helical" evidence="10">
    <location>
        <begin position="187"/>
        <end position="209"/>
    </location>
</feature>
<dbReference type="STRING" id="1806891.Cs308_0789"/>
<comment type="function">
    <text evidence="1">Part of the binding-protein-dependent transport system for glutamine; probably responsible for the translocation of the substrate across the membrane.</text>
</comment>
<comment type="subcellular location">
    <subcellularLocation>
        <location evidence="2">Cell inner membrane</location>
        <topology evidence="2">Multi-pass membrane protein</topology>
    </subcellularLocation>
    <subcellularLocation>
        <location evidence="10">Cell membrane</location>
        <topology evidence="10">Multi-pass membrane protein</topology>
    </subcellularLocation>
</comment>
<dbReference type="InterPro" id="IPR035906">
    <property type="entry name" value="MetI-like_sf"/>
</dbReference>
<evidence type="ECO:0000256" key="4">
    <source>
        <dbReference type="ARBA" id="ARBA00022448"/>
    </source>
</evidence>
<dbReference type="RefSeq" id="WP_066482773.1">
    <property type="nucleotide sequence ID" value="NZ_CP014639.1"/>
</dbReference>
<keyword evidence="4 10" id="KW-0813">Transport</keyword>
<accession>A0A1A9HVE3</accession>
<dbReference type="EMBL" id="CP014639">
    <property type="protein sequence ID" value="ANH78959.1"/>
    <property type="molecule type" value="Genomic_DNA"/>
</dbReference>
<dbReference type="GO" id="GO:0022857">
    <property type="term" value="F:transmembrane transporter activity"/>
    <property type="evidence" value="ECO:0007669"/>
    <property type="project" value="InterPro"/>
</dbReference>
<evidence type="ECO:0000256" key="2">
    <source>
        <dbReference type="ARBA" id="ARBA00004429"/>
    </source>
</evidence>
<evidence type="ECO:0000256" key="5">
    <source>
        <dbReference type="ARBA" id="ARBA00022475"/>
    </source>
</evidence>
<dbReference type="PROSITE" id="PS50928">
    <property type="entry name" value="ABC_TM1"/>
    <property type="match status" value="1"/>
</dbReference>
<evidence type="ECO:0000256" key="8">
    <source>
        <dbReference type="ARBA" id="ARBA00022989"/>
    </source>
</evidence>
<sequence length="217" mass="24231">MEHRIATAILLLRGCGYTLFISSIAILCGSMWGLLIGTVSSRYFCCRIVRFLANSYVTVIRGTPLFIQILILYFGLPAVIHLEPTPLASGIIALSINSAAYLAENIRGGINALSLGQWESAKVLGYKKYQIFFYIIYPQVFKNILPSLTNEFVSLIKESSILMVVGVSELTKVSKDIVSRELNPMEMYTICAGLYLVMTTTFSFVARLLERRQGYDN</sequence>
<feature type="transmembrane region" description="Helical" evidence="10">
    <location>
        <begin position="20"/>
        <end position="39"/>
    </location>
</feature>
<evidence type="ECO:0000256" key="1">
    <source>
        <dbReference type="ARBA" id="ARBA00003159"/>
    </source>
</evidence>
<dbReference type="InterPro" id="IPR010065">
    <property type="entry name" value="AA_ABC_transptr_permease_3TM"/>
</dbReference>
<dbReference type="Proteomes" id="UP000078162">
    <property type="component" value="Chromosome"/>
</dbReference>